<feature type="compositionally biased region" description="Basic and acidic residues" evidence="1">
    <location>
        <begin position="458"/>
        <end position="473"/>
    </location>
</feature>
<feature type="region of interest" description="Disordered" evidence="1">
    <location>
        <begin position="206"/>
        <end position="232"/>
    </location>
</feature>
<organism evidence="2 3">
    <name type="scientific">Saitozyma podzolica</name>
    <dbReference type="NCBI Taxonomy" id="1890683"/>
    <lineage>
        <taxon>Eukaryota</taxon>
        <taxon>Fungi</taxon>
        <taxon>Dikarya</taxon>
        <taxon>Basidiomycota</taxon>
        <taxon>Agaricomycotina</taxon>
        <taxon>Tremellomycetes</taxon>
        <taxon>Tremellales</taxon>
        <taxon>Trimorphomycetaceae</taxon>
        <taxon>Saitozyma</taxon>
    </lineage>
</organism>
<sequence>MALRDLSCYTLSIRPSPTDRSLTELVELESDSQGKSGAGTPRYARVIERREGEAYSSIIYDHLTSAKLASVGYPTEKAKQRRLQLHGPDENVAFDFTGKIGFEWTFTFEGNKFRWSREVYGKDYICSIDRKPDPRVEICLPRNRDGYEFIARARDGEKDKDKPGRLQVLHYNIERFPDEIKDLRGLETLLVATLMCFVDTADNRASRPSLTTASSGSSLANPSAPGSGQIPERVITPEDFEPENPNEILVGTNTNIDEHVARAVHLLEDPNILFIVIRSKNSAAAQRALEVSLGVTRFRHREGMGDLHQYVCEEDELEPAKTAQPATRGPRVIKLDDEPAPAPPRPPKPPGRDTWTPPPNLVIFLSTIELPDLSPGRRAERKATLRRGTPSNAAGTNGVGVQQQKHRQKQNGTASAPVPALGGMGNGGAALSSGSGGSGTGTGTGNGNGNGARPGIGGEKKSDSSEKSKRESTFGKLFKR</sequence>
<comment type="caution">
    <text evidence="2">The sequence shown here is derived from an EMBL/GenBank/DDBJ whole genome shotgun (WGS) entry which is preliminary data.</text>
</comment>
<name>A0A427YNZ2_9TREE</name>
<dbReference type="EMBL" id="RSCD01000005">
    <property type="protein sequence ID" value="RSH92781.1"/>
    <property type="molecule type" value="Genomic_DNA"/>
</dbReference>
<evidence type="ECO:0000313" key="2">
    <source>
        <dbReference type="EMBL" id="RSH92781.1"/>
    </source>
</evidence>
<proteinExistence type="predicted"/>
<feature type="compositionally biased region" description="Gly residues" evidence="1">
    <location>
        <begin position="422"/>
        <end position="457"/>
    </location>
</feature>
<gene>
    <name evidence="2" type="ORF">EHS25_008227</name>
</gene>
<feature type="region of interest" description="Disordered" evidence="1">
    <location>
        <begin position="373"/>
        <end position="480"/>
    </location>
</feature>
<dbReference type="OrthoDB" id="3357341at2759"/>
<protein>
    <submittedName>
        <fullName evidence="2">Uncharacterized protein</fullName>
    </submittedName>
</protein>
<evidence type="ECO:0000256" key="1">
    <source>
        <dbReference type="SAM" id="MobiDB-lite"/>
    </source>
</evidence>
<keyword evidence="3" id="KW-1185">Reference proteome</keyword>
<evidence type="ECO:0000313" key="3">
    <source>
        <dbReference type="Proteomes" id="UP000279259"/>
    </source>
</evidence>
<reference evidence="2 3" key="1">
    <citation type="submission" date="2018-11" db="EMBL/GenBank/DDBJ databases">
        <title>Genome sequence of Saitozyma podzolica DSM 27192.</title>
        <authorList>
            <person name="Aliyu H."/>
            <person name="Gorte O."/>
            <person name="Ochsenreither K."/>
        </authorList>
    </citation>
    <scope>NUCLEOTIDE SEQUENCE [LARGE SCALE GENOMIC DNA]</scope>
    <source>
        <strain evidence="2 3">DSM 27192</strain>
    </source>
</reference>
<feature type="compositionally biased region" description="Low complexity" evidence="1">
    <location>
        <begin position="209"/>
        <end position="220"/>
    </location>
</feature>
<dbReference type="AlphaFoldDB" id="A0A427YNZ2"/>
<dbReference type="STRING" id="1890683.A0A427YNZ2"/>
<feature type="compositionally biased region" description="Polar residues" evidence="1">
    <location>
        <begin position="389"/>
        <end position="403"/>
    </location>
</feature>
<feature type="compositionally biased region" description="Pro residues" evidence="1">
    <location>
        <begin position="340"/>
        <end position="349"/>
    </location>
</feature>
<accession>A0A427YNZ2</accession>
<feature type="region of interest" description="Disordered" evidence="1">
    <location>
        <begin position="317"/>
        <end position="359"/>
    </location>
</feature>
<dbReference type="Proteomes" id="UP000279259">
    <property type="component" value="Unassembled WGS sequence"/>
</dbReference>